<dbReference type="Proteomes" id="UP001493153">
    <property type="component" value="Chromosome"/>
</dbReference>
<dbReference type="InterPro" id="IPR011606">
    <property type="entry name" value="Brnchd-chn_aa_trnsp_permease"/>
</dbReference>
<feature type="transmembrane region" description="Helical" evidence="8">
    <location>
        <begin position="163"/>
        <end position="189"/>
    </location>
</feature>
<evidence type="ECO:0000256" key="2">
    <source>
        <dbReference type="ARBA" id="ARBA00010735"/>
    </source>
</evidence>
<gene>
    <name evidence="9" type="ORF">IHE29_05110</name>
</gene>
<dbReference type="Pfam" id="PF03591">
    <property type="entry name" value="AzlC"/>
    <property type="match status" value="1"/>
</dbReference>
<evidence type="ECO:0000256" key="4">
    <source>
        <dbReference type="ARBA" id="ARBA00022475"/>
    </source>
</evidence>
<keyword evidence="3" id="KW-0813">Transport</keyword>
<keyword evidence="10" id="KW-1185">Reference proteome</keyword>
<feature type="transmembrane region" description="Helical" evidence="8">
    <location>
        <begin position="73"/>
        <end position="94"/>
    </location>
</feature>
<keyword evidence="7 8" id="KW-0472">Membrane</keyword>
<keyword evidence="5 8" id="KW-0812">Transmembrane</keyword>
<evidence type="ECO:0000256" key="7">
    <source>
        <dbReference type="ARBA" id="ARBA00023136"/>
    </source>
</evidence>
<comment type="subcellular location">
    <subcellularLocation>
        <location evidence="1">Cell membrane</location>
        <topology evidence="1">Multi-pass membrane protein</topology>
    </subcellularLocation>
</comment>
<comment type="similarity">
    <text evidence="2">Belongs to the AzlC family.</text>
</comment>
<evidence type="ECO:0000256" key="5">
    <source>
        <dbReference type="ARBA" id="ARBA00022692"/>
    </source>
</evidence>
<evidence type="ECO:0000256" key="8">
    <source>
        <dbReference type="SAM" id="Phobius"/>
    </source>
</evidence>
<evidence type="ECO:0000256" key="3">
    <source>
        <dbReference type="ARBA" id="ARBA00022448"/>
    </source>
</evidence>
<organism evidence="9 10">
    <name type="scientific">Mycetohabitans rhizoxinica</name>
    <dbReference type="NCBI Taxonomy" id="412963"/>
    <lineage>
        <taxon>Bacteria</taxon>
        <taxon>Pseudomonadati</taxon>
        <taxon>Pseudomonadota</taxon>
        <taxon>Betaproteobacteria</taxon>
        <taxon>Burkholderiales</taxon>
        <taxon>Burkholderiaceae</taxon>
        <taxon>Mycetohabitans</taxon>
    </lineage>
</organism>
<dbReference type="EMBL" id="CP062176">
    <property type="protein sequence ID" value="WXK38690.1"/>
    <property type="molecule type" value="Genomic_DNA"/>
</dbReference>
<feature type="transmembrane region" description="Helical" evidence="8">
    <location>
        <begin position="237"/>
        <end position="257"/>
    </location>
</feature>
<feature type="transmembrane region" description="Helical" evidence="8">
    <location>
        <begin position="100"/>
        <end position="121"/>
    </location>
</feature>
<evidence type="ECO:0000313" key="10">
    <source>
        <dbReference type="Proteomes" id="UP001493153"/>
    </source>
</evidence>
<feature type="transmembrane region" description="Helical" evidence="8">
    <location>
        <begin position="201"/>
        <end position="231"/>
    </location>
</feature>
<keyword evidence="6 8" id="KW-1133">Transmembrane helix</keyword>
<evidence type="ECO:0000313" key="9">
    <source>
        <dbReference type="EMBL" id="WXK38690.1"/>
    </source>
</evidence>
<feature type="transmembrane region" description="Helical" evidence="8">
    <location>
        <begin position="133"/>
        <end position="151"/>
    </location>
</feature>
<name>A0ABZ2PVA4_9BURK</name>
<protein>
    <submittedName>
        <fullName evidence="9">AzlC family ABC transporter permease</fullName>
    </submittedName>
</protein>
<evidence type="ECO:0000256" key="6">
    <source>
        <dbReference type="ARBA" id="ARBA00022989"/>
    </source>
</evidence>
<dbReference type="PANTHER" id="PTHR34979:SF1">
    <property type="entry name" value="INNER MEMBRANE PROTEIN YGAZ"/>
    <property type="match status" value="1"/>
</dbReference>
<evidence type="ECO:0000256" key="1">
    <source>
        <dbReference type="ARBA" id="ARBA00004651"/>
    </source>
</evidence>
<reference evidence="9 10" key="1">
    <citation type="submission" date="2020-09" db="EMBL/GenBank/DDBJ databases">
        <title>Genome sequences of Mycetohabitans spp.</title>
        <authorList>
            <person name="Carter M.E."/>
            <person name="Carpenter S.C.D."/>
            <person name="Bogdanove A.J."/>
        </authorList>
    </citation>
    <scope>NUCLEOTIDE SEQUENCE [LARGE SCALE GENOMIC DNA]</scope>
    <source>
        <strain evidence="9 10">B12</strain>
    </source>
</reference>
<sequence length="276" mass="29742">MCLPRGSRRCNRRSPARSTQFIVAAMFQRLSDIDRRAFVEGVRTCAPTFAAMFSWGLVTGIAMSKSVLTVPQSLGMSLLVYAGSSQLAVLPLLAAKLPMWTVLLTAAMINTRFIVFSAGLAPHFSYLSMPRRLLLGYFNGDVIYLLFQARGFKPGYEPGKEAFFWGMAASSWIMWQASSIIGILLASLFPDDWGLSLAGTLALIPIMVSAIVGRSTLVAVVIAAIVALVSIDMPYRLSLPLAILAALLAGLASDTYARNRSASALRRAGQGGRVSQ</sequence>
<proteinExistence type="inferred from homology"/>
<accession>A0ABZ2PVA4</accession>
<dbReference type="PANTHER" id="PTHR34979">
    <property type="entry name" value="INNER MEMBRANE PROTEIN YGAZ"/>
    <property type="match status" value="1"/>
</dbReference>
<keyword evidence="4" id="KW-1003">Cell membrane</keyword>